<evidence type="ECO:0000256" key="3">
    <source>
        <dbReference type="ARBA" id="ARBA00022475"/>
    </source>
</evidence>
<feature type="transmembrane region" description="Helical" evidence="8">
    <location>
        <begin position="169"/>
        <end position="189"/>
    </location>
</feature>
<proteinExistence type="inferred from homology"/>
<name>K9ZYC8_DEIPD</name>
<feature type="transmembrane region" description="Helical" evidence="8">
    <location>
        <begin position="271"/>
        <end position="294"/>
    </location>
</feature>
<evidence type="ECO:0000256" key="2">
    <source>
        <dbReference type="ARBA" id="ARBA00005346"/>
    </source>
</evidence>
<dbReference type="PANTHER" id="PTHR42703:SF1">
    <property type="entry name" value="NA(+)_H(+) ANTIPORTER SUBUNIT D1"/>
    <property type="match status" value="1"/>
</dbReference>
<accession>K9ZYC8</accession>
<comment type="similarity">
    <text evidence="2">Belongs to the CPA3 antiporters (TC 2.A.63) subunit D family.</text>
</comment>
<feature type="transmembrane region" description="Helical" evidence="8">
    <location>
        <begin position="32"/>
        <end position="54"/>
    </location>
</feature>
<dbReference type="InterPro" id="IPR003918">
    <property type="entry name" value="NADH_UbQ_OxRdtase"/>
</dbReference>
<dbReference type="KEGG" id="dpd:Deipe_1085"/>
<feature type="transmembrane region" description="Helical" evidence="8">
    <location>
        <begin position="450"/>
        <end position="472"/>
    </location>
</feature>
<dbReference type="GO" id="GO:0042773">
    <property type="term" value="P:ATP synthesis coupled electron transport"/>
    <property type="evidence" value="ECO:0007669"/>
    <property type="project" value="InterPro"/>
</dbReference>
<dbReference type="OrthoDB" id="9811718at2"/>
<evidence type="ECO:0000256" key="4">
    <source>
        <dbReference type="ARBA" id="ARBA00022692"/>
    </source>
</evidence>
<reference evidence="11" key="1">
    <citation type="submission" date="2012-03" db="EMBL/GenBank/DDBJ databases">
        <title>Complete sequence of chromosome of Deinococcus peraridilitoris DSM 19664.</title>
        <authorList>
            <person name="Lucas S."/>
            <person name="Copeland A."/>
            <person name="Lapidus A."/>
            <person name="Glavina del Rio T."/>
            <person name="Dalin E."/>
            <person name="Tice H."/>
            <person name="Bruce D."/>
            <person name="Goodwin L."/>
            <person name="Pitluck S."/>
            <person name="Peters L."/>
            <person name="Mikhailova N."/>
            <person name="Lu M."/>
            <person name="Kyrpides N."/>
            <person name="Mavromatis K."/>
            <person name="Ivanova N."/>
            <person name="Brettin T."/>
            <person name="Detter J.C."/>
            <person name="Han C."/>
            <person name="Larimer F."/>
            <person name="Land M."/>
            <person name="Hauser L."/>
            <person name="Markowitz V."/>
            <person name="Cheng J.-F."/>
            <person name="Hugenholtz P."/>
            <person name="Woyke T."/>
            <person name="Wu D."/>
            <person name="Pukall R."/>
            <person name="Steenblock K."/>
            <person name="Brambilla E."/>
            <person name="Klenk H.-P."/>
            <person name="Eisen J.A."/>
        </authorList>
    </citation>
    <scope>NUCLEOTIDE SEQUENCE [LARGE SCALE GENOMIC DNA]</scope>
    <source>
        <strain evidence="11">DSM 19664 / LMG 22246 / CIP 109416 / KR-200</strain>
    </source>
</reference>
<feature type="transmembrane region" description="Helical" evidence="8">
    <location>
        <begin position="403"/>
        <end position="430"/>
    </location>
</feature>
<keyword evidence="10" id="KW-0456">Lyase</keyword>
<feature type="transmembrane region" description="Helical" evidence="8">
    <location>
        <begin position="6"/>
        <end position="25"/>
    </location>
</feature>
<evidence type="ECO:0000259" key="9">
    <source>
        <dbReference type="Pfam" id="PF00361"/>
    </source>
</evidence>
<dbReference type="Pfam" id="PF00361">
    <property type="entry name" value="Proton_antipo_M"/>
    <property type="match status" value="1"/>
</dbReference>
<keyword evidence="3" id="KW-1003">Cell membrane</keyword>
<evidence type="ECO:0000256" key="6">
    <source>
        <dbReference type="ARBA" id="ARBA00023136"/>
    </source>
</evidence>
<dbReference type="RefSeq" id="WP_015234958.1">
    <property type="nucleotide sequence ID" value="NC_019793.1"/>
</dbReference>
<comment type="subcellular location">
    <subcellularLocation>
        <location evidence="1">Cell membrane</location>
        <topology evidence="1">Multi-pass membrane protein</topology>
    </subcellularLocation>
    <subcellularLocation>
        <location evidence="7">Membrane</location>
        <topology evidence="7">Multi-pass membrane protein</topology>
    </subcellularLocation>
</comment>
<dbReference type="Proteomes" id="UP000010467">
    <property type="component" value="Chromosome"/>
</dbReference>
<dbReference type="HOGENOM" id="CLU_007100_9_2_0"/>
<organism evidence="10 11">
    <name type="scientific">Deinococcus peraridilitoris (strain DSM 19664 / LMG 22246 / CIP 109416 / KR-200)</name>
    <dbReference type="NCBI Taxonomy" id="937777"/>
    <lineage>
        <taxon>Bacteria</taxon>
        <taxon>Thermotogati</taxon>
        <taxon>Deinococcota</taxon>
        <taxon>Deinococci</taxon>
        <taxon>Deinococcales</taxon>
        <taxon>Deinococcaceae</taxon>
        <taxon>Deinococcus</taxon>
    </lineage>
</organism>
<dbReference type="PANTHER" id="PTHR42703">
    <property type="entry name" value="NADH DEHYDROGENASE"/>
    <property type="match status" value="1"/>
</dbReference>
<keyword evidence="6 8" id="KW-0472">Membrane</keyword>
<dbReference type="PRINTS" id="PR01437">
    <property type="entry name" value="NUOXDRDTASE4"/>
</dbReference>
<feature type="transmembrane region" description="Helical" evidence="8">
    <location>
        <begin position="117"/>
        <end position="149"/>
    </location>
</feature>
<dbReference type="EMBL" id="CP003382">
    <property type="protein sequence ID" value="AFZ66648.1"/>
    <property type="molecule type" value="Genomic_DNA"/>
</dbReference>
<feature type="domain" description="NADH:quinone oxidoreductase/Mrp antiporter transmembrane" evidence="9">
    <location>
        <begin position="129"/>
        <end position="414"/>
    </location>
</feature>
<dbReference type="eggNOG" id="COG0651">
    <property type="taxonomic scope" value="Bacteria"/>
</dbReference>
<feature type="transmembrane region" description="Helical" evidence="8">
    <location>
        <begin position="369"/>
        <end position="391"/>
    </location>
</feature>
<evidence type="ECO:0000313" key="11">
    <source>
        <dbReference type="Proteomes" id="UP000010467"/>
    </source>
</evidence>
<feature type="transmembrane region" description="Helical" evidence="8">
    <location>
        <begin position="331"/>
        <end position="349"/>
    </location>
</feature>
<dbReference type="GO" id="GO:0016829">
    <property type="term" value="F:lyase activity"/>
    <property type="evidence" value="ECO:0007669"/>
    <property type="project" value="UniProtKB-KW"/>
</dbReference>
<dbReference type="AlphaFoldDB" id="K9ZYC8"/>
<feature type="transmembrane region" description="Helical" evidence="8">
    <location>
        <begin position="240"/>
        <end position="259"/>
    </location>
</feature>
<dbReference type="GO" id="GO:0008137">
    <property type="term" value="F:NADH dehydrogenase (ubiquinone) activity"/>
    <property type="evidence" value="ECO:0007669"/>
    <property type="project" value="InterPro"/>
</dbReference>
<keyword evidence="11" id="KW-1185">Reference proteome</keyword>
<dbReference type="GO" id="GO:0005886">
    <property type="term" value="C:plasma membrane"/>
    <property type="evidence" value="ECO:0007669"/>
    <property type="project" value="UniProtKB-SubCell"/>
</dbReference>
<feature type="transmembrane region" description="Helical" evidence="8">
    <location>
        <begin position="201"/>
        <end position="220"/>
    </location>
</feature>
<gene>
    <name evidence="10" type="ordered locus">Deipe_1085</name>
</gene>
<dbReference type="InterPro" id="IPR050586">
    <property type="entry name" value="CPA3_Na-H_Antiporter_D"/>
</dbReference>
<evidence type="ECO:0000256" key="5">
    <source>
        <dbReference type="ARBA" id="ARBA00022989"/>
    </source>
</evidence>
<keyword evidence="5 8" id="KW-1133">Transmembrane helix</keyword>
<dbReference type="STRING" id="937777.Deipe_1085"/>
<sequence length="494" mass="51981">MIPGASLVLLPVLLPLLVAIVLLLVRGSRARFVISLGTAILTLACSALLLPAALRGEYPVASLGGWAAPWGIQIVADGLSALMVTLSAVAALLAVLYSRGSTDVRRERFGHHSLLHFLFAGVHLSFLTGDLFNLFVAFEVMLVASYALITLGSDVGQLREGFRYVVYNLIASALFVIGAGFTYGVLGTLNFAQLAQRSAELGPNATVTALAFLLMAVFATKTALFPMSFWLPTSYPEPPAAVSAFFAAVLTKVGVYALIRMFSTVFSAEGEVTHAVLLMLGGVTVLVGALGAISQRTWRSILSFTVISSVGYLAFGLGLRSESALAATVYYAMNSVLVTFALFAVAGVAEHLSRTEQVRLGGVLENSPWLAAGFLVGLLGMVGLPPTAGFIGKFALVRSGLEVGGLLAHLAVGAVILASLLTLIALISIWRGFFWGRVCLENVPVLARSTTIGAVLAVLLTTLLAVFAQPLYGASSIVARQLSEPAHYIRQVLP</sequence>
<feature type="transmembrane region" description="Helical" evidence="8">
    <location>
        <begin position="300"/>
        <end position="319"/>
    </location>
</feature>
<protein>
    <submittedName>
        <fullName evidence="10">Formate hydrogenlyase subunit 3/multisubunit Na+/H+ antiporter, MnhD subunit</fullName>
    </submittedName>
</protein>
<dbReference type="PATRIC" id="fig|937777.3.peg.1090"/>
<keyword evidence="4 7" id="KW-0812">Transmembrane</keyword>
<evidence type="ECO:0000256" key="8">
    <source>
        <dbReference type="SAM" id="Phobius"/>
    </source>
</evidence>
<feature type="transmembrane region" description="Helical" evidence="8">
    <location>
        <begin position="74"/>
        <end position="97"/>
    </location>
</feature>
<dbReference type="InterPro" id="IPR001750">
    <property type="entry name" value="ND/Mrp_TM"/>
</dbReference>
<evidence type="ECO:0000313" key="10">
    <source>
        <dbReference type="EMBL" id="AFZ66648.1"/>
    </source>
</evidence>
<evidence type="ECO:0000256" key="7">
    <source>
        <dbReference type="RuleBase" id="RU000320"/>
    </source>
</evidence>
<evidence type="ECO:0000256" key="1">
    <source>
        <dbReference type="ARBA" id="ARBA00004651"/>
    </source>
</evidence>